<sequence>MATTSKRLLVSDLVTSDKIGQVPSNYIRPISQRPNLKDVYHDSIPLIDLNHLHGPNRADVVDQIGRACHEYGFFQVKSHSVPESTIANMMQVTREFFKLPEEERLKIYSDDPSKTTRLSTSFNIRTEKVANWRDFLRLHCYPLQDYSHEWPTNPASFRDHVAEYCWSLRGLALQVIEAISESLGLDKDYLSRQLGKHGQHMALNYYPPCPQPDLTYGLPAHTDLNLITILLQDHIPGLQVLRKGHWIAVDPVPNTFIINIGDQIQVMSNDKYKSVLHRAVVNFDEERISIPTFYCPSPDAVIGPAPELVTDDEPAKYRQFTYAEYYETFWNNGLATENSYISTMATTSKRLLVSDLVTSDKIGQVPSNYIRPISQRPNLKDVYHDSIPLIDLNHLHGPNRAYVVDQIGRACHEYGFFQVKSHSVPESTIANMMQVTREFFKLPEEERLKIYSDDPSKTTRLSTSFNIRTEKVANWRDFLRLHCYPLQDYIHEWPTNPASFRDHVAEYCRSVRGLALQLIEAISESLGLDKDYLSSQLGKHGQHMALNYYPPCPQPDLTYGLPAHTDLNLITILLQDHIPGLQVLRKGHWIAVDPVPNTFIINIGDQIQVMSNDKYKSVLHRAVVNFDEERISIPTFYCPSPDAVIGPAPELVTDDEPAKYRQFTYAEYYETFWNNGLATEKCLDI</sequence>
<evidence type="ECO:0000256" key="1">
    <source>
        <dbReference type="ARBA" id="ARBA00001961"/>
    </source>
</evidence>
<dbReference type="GO" id="GO:0016705">
    <property type="term" value="F:oxidoreductase activity, acting on paired donors, with incorporation or reduction of molecular oxygen"/>
    <property type="evidence" value="ECO:0007669"/>
    <property type="project" value="UniProtKB-ARBA"/>
</dbReference>
<dbReference type="Pfam" id="PF03171">
    <property type="entry name" value="2OG-FeII_Oxy"/>
    <property type="match status" value="2"/>
</dbReference>
<dbReference type="GO" id="GO:0046872">
    <property type="term" value="F:metal ion binding"/>
    <property type="evidence" value="ECO:0007669"/>
    <property type="project" value="UniProtKB-KW"/>
</dbReference>
<dbReference type="Proteomes" id="UP000326396">
    <property type="component" value="Linkage Group LG4"/>
</dbReference>
<dbReference type="GO" id="GO:0051213">
    <property type="term" value="F:dioxygenase activity"/>
    <property type="evidence" value="ECO:0007669"/>
    <property type="project" value="UniProtKB-KW"/>
</dbReference>
<organism evidence="9 10">
    <name type="scientific">Mikania micrantha</name>
    <name type="common">bitter vine</name>
    <dbReference type="NCBI Taxonomy" id="192012"/>
    <lineage>
        <taxon>Eukaryota</taxon>
        <taxon>Viridiplantae</taxon>
        <taxon>Streptophyta</taxon>
        <taxon>Embryophyta</taxon>
        <taxon>Tracheophyta</taxon>
        <taxon>Spermatophyta</taxon>
        <taxon>Magnoliopsida</taxon>
        <taxon>eudicotyledons</taxon>
        <taxon>Gunneridae</taxon>
        <taxon>Pentapetalae</taxon>
        <taxon>asterids</taxon>
        <taxon>campanulids</taxon>
        <taxon>Asterales</taxon>
        <taxon>Asteraceae</taxon>
        <taxon>Asteroideae</taxon>
        <taxon>Heliantheae alliance</taxon>
        <taxon>Eupatorieae</taxon>
        <taxon>Mikania</taxon>
    </lineage>
</organism>
<dbReference type="OrthoDB" id="288590at2759"/>
<keyword evidence="3" id="KW-0479">Metal-binding</keyword>
<comment type="similarity">
    <text evidence="2">Belongs to the iron/ascorbate-dependent oxidoreductase family.</text>
</comment>
<dbReference type="PANTHER" id="PTHR47991">
    <property type="entry name" value="OXOGLUTARATE/IRON-DEPENDENT DIOXYGENASE"/>
    <property type="match status" value="1"/>
</dbReference>
<dbReference type="FunFam" id="2.60.120.330:FF:000007">
    <property type="entry name" value="Protein DMR6-like oxygenase 2"/>
    <property type="match status" value="2"/>
</dbReference>
<evidence type="ECO:0000256" key="2">
    <source>
        <dbReference type="ARBA" id="ARBA00008056"/>
    </source>
</evidence>
<dbReference type="SUPFAM" id="SSF51197">
    <property type="entry name" value="Clavaminate synthase-like"/>
    <property type="match status" value="2"/>
</dbReference>
<evidence type="ECO:0000256" key="7">
    <source>
        <dbReference type="ARBA" id="ARBA00052233"/>
    </source>
</evidence>
<proteinExistence type="inferred from homology"/>
<accession>A0A5N6MYG0</accession>
<protein>
    <recommendedName>
        <fullName evidence="8">Fe2OG dioxygenase domain-containing protein</fullName>
    </recommendedName>
</protein>
<evidence type="ECO:0000256" key="3">
    <source>
        <dbReference type="ARBA" id="ARBA00022723"/>
    </source>
</evidence>
<evidence type="ECO:0000256" key="4">
    <source>
        <dbReference type="ARBA" id="ARBA00022964"/>
    </source>
</evidence>
<dbReference type="Gene3D" id="2.60.120.330">
    <property type="entry name" value="B-lactam Antibiotic, Isopenicillin N Synthase, Chain"/>
    <property type="match status" value="2"/>
</dbReference>
<dbReference type="AlphaFoldDB" id="A0A5N6MYG0"/>
<dbReference type="InterPro" id="IPR044861">
    <property type="entry name" value="IPNS-like_FE2OG_OXY"/>
</dbReference>
<comment type="caution">
    <text evidence="9">The sequence shown here is derived from an EMBL/GenBank/DDBJ whole genome shotgun (WGS) entry which is preliminary data.</text>
</comment>
<evidence type="ECO:0000256" key="5">
    <source>
        <dbReference type="ARBA" id="ARBA00023002"/>
    </source>
</evidence>
<reference evidence="9 10" key="1">
    <citation type="submission" date="2019-05" db="EMBL/GenBank/DDBJ databases">
        <title>Mikania micrantha, genome provides insights into the molecular mechanism of rapid growth.</title>
        <authorList>
            <person name="Liu B."/>
        </authorList>
    </citation>
    <scope>NUCLEOTIDE SEQUENCE [LARGE SCALE GENOMIC DNA]</scope>
    <source>
        <strain evidence="9">NLD-2019</strain>
        <tissue evidence="9">Leaf</tissue>
    </source>
</reference>
<evidence type="ECO:0000313" key="9">
    <source>
        <dbReference type="EMBL" id="KAD4178465.1"/>
    </source>
</evidence>
<dbReference type="InterPro" id="IPR027443">
    <property type="entry name" value="IPNS-like_sf"/>
</dbReference>
<dbReference type="PROSITE" id="PS51471">
    <property type="entry name" value="FE2OG_OXY"/>
    <property type="match status" value="2"/>
</dbReference>
<dbReference type="InterPro" id="IPR026992">
    <property type="entry name" value="DIOX_N"/>
</dbReference>
<dbReference type="InterPro" id="IPR050295">
    <property type="entry name" value="Plant_2OG-oxidoreductases"/>
</dbReference>
<feature type="domain" description="Fe2OG dioxygenase" evidence="8">
    <location>
        <begin position="196"/>
        <end position="296"/>
    </location>
</feature>
<name>A0A5N6MYG0_9ASTR</name>
<dbReference type="Pfam" id="PF14226">
    <property type="entry name" value="DIOX_N"/>
    <property type="match status" value="2"/>
</dbReference>
<dbReference type="GO" id="GO:0002229">
    <property type="term" value="P:defense response to oomycetes"/>
    <property type="evidence" value="ECO:0007669"/>
    <property type="project" value="UniProtKB-ARBA"/>
</dbReference>
<keyword evidence="5" id="KW-0560">Oxidoreductase</keyword>
<evidence type="ECO:0000256" key="6">
    <source>
        <dbReference type="ARBA" id="ARBA00023004"/>
    </source>
</evidence>
<comment type="cofactor">
    <cofactor evidence="1">
        <name>L-ascorbate</name>
        <dbReference type="ChEBI" id="CHEBI:38290"/>
    </cofactor>
</comment>
<comment type="catalytic activity">
    <reaction evidence="7">
        <text>salicylate + NADH + O2 + H(+) = 2,3-dihydroxybenzoate + NAD(+) + H2O</text>
        <dbReference type="Rhea" id="RHEA:51792"/>
        <dbReference type="ChEBI" id="CHEBI:15377"/>
        <dbReference type="ChEBI" id="CHEBI:15378"/>
        <dbReference type="ChEBI" id="CHEBI:15379"/>
        <dbReference type="ChEBI" id="CHEBI:30762"/>
        <dbReference type="ChEBI" id="CHEBI:36654"/>
        <dbReference type="ChEBI" id="CHEBI:57540"/>
        <dbReference type="ChEBI" id="CHEBI:57945"/>
    </reaction>
</comment>
<dbReference type="EMBL" id="SZYD01000014">
    <property type="protein sequence ID" value="KAD4178465.1"/>
    <property type="molecule type" value="Genomic_DNA"/>
</dbReference>
<keyword evidence="4" id="KW-0223">Dioxygenase</keyword>
<feature type="domain" description="Fe2OG dioxygenase" evidence="8">
    <location>
        <begin position="539"/>
        <end position="639"/>
    </location>
</feature>
<gene>
    <name evidence="9" type="ORF">E3N88_27056</name>
</gene>
<keyword evidence="10" id="KW-1185">Reference proteome</keyword>
<dbReference type="InterPro" id="IPR005123">
    <property type="entry name" value="Oxoglu/Fe-dep_dioxygenase_dom"/>
</dbReference>
<evidence type="ECO:0000313" key="10">
    <source>
        <dbReference type="Proteomes" id="UP000326396"/>
    </source>
</evidence>
<evidence type="ECO:0000259" key="8">
    <source>
        <dbReference type="PROSITE" id="PS51471"/>
    </source>
</evidence>
<keyword evidence="6" id="KW-0408">Iron</keyword>